<name>A0ABD0L9A2_9CAEN</name>
<sequence length="81" mass="8819">MGLVHLELSCEQSAPRDSGRKVPYVVAEDPDPRCDFSKRAFRPQNGDPRLVASIQAKCLTSSASAVCESDVLVTTGFYTQD</sequence>
<accession>A0ABD0L9A2</accession>
<dbReference type="AlphaFoldDB" id="A0ABD0L9A2"/>
<dbReference type="EMBL" id="JACVVK020000071">
    <property type="protein sequence ID" value="KAK7495920.1"/>
    <property type="molecule type" value="Genomic_DNA"/>
</dbReference>
<dbReference type="Proteomes" id="UP001519460">
    <property type="component" value="Unassembled WGS sequence"/>
</dbReference>
<protein>
    <submittedName>
        <fullName evidence="1">Uncharacterized protein</fullName>
    </submittedName>
</protein>
<evidence type="ECO:0000313" key="2">
    <source>
        <dbReference type="Proteomes" id="UP001519460"/>
    </source>
</evidence>
<comment type="caution">
    <text evidence="1">The sequence shown here is derived from an EMBL/GenBank/DDBJ whole genome shotgun (WGS) entry which is preliminary data.</text>
</comment>
<reference evidence="1 2" key="1">
    <citation type="journal article" date="2023" name="Sci. Data">
        <title>Genome assembly of the Korean intertidal mud-creeper Batillaria attramentaria.</title>
        <authorList>
            <person name="Patra A.K."/>
            <person name="Ho P.T."/>
            <person name="Jun S."/>
            <person name="Lee S.J."/>
            <person name="Kim Y."/>
            <person name="Won Y.J."/>
        </authorList>
    </citation>
    <scope>NUCLEOTIDE SEQUENCE [LARGE SCALE GENOMIC DNA]</scope>
    <source>
        <strain evidence="1">Wonlab-2016</strain>
    </source>
</reference>
<evidence type="ECO:0000313" key="1">
    <source>
        <dbReference type="EMBL" id="KAK7495920.1"/>
    </source>
</evidence>
<keyword evidence="2" id="KW-1185">Reference proteome</keyword>
<gene>
    <name evidence="1" type="ORF">BaRGS_00012910</name>
</gene>
<proteinExistence type="predicted"/>
<organism evidence="1 2">
    <name type="scientific">Batillaria attramentaria</name>
    <dbReference type="NCBI Taxonomy" id="370345"/>
    <lineage>
        <taxon>Eukaryota</taxon>
        <taxon>Metazoa</taxon>
        <taxon>Spiralia</taxon>
        <taxon>Lophotrochozoa</taxon>
        <taxon>Mollusca</taxon>
        <taxon>Gastropoda</taxon>
        <taxon>Caenogastropoda</taxon>
        <taxon>Sorbeoconcha</taxon>
        <taxon>Cerithioidea</taxon>
        <taxon>Batillariidae</taxon>
        <taxon>Batillaria</taxon>
    </lineage>
</organism>